<organism evidence="13 14">
    <name type="scientific">Carboxylicivirga mesophila</name>
    <dbReference type="NCBI Taxonomy" id="1166478"/>
    <lineage>
        <taxon>Bacteria</taxon>
        <taxon>Pseudomonadati</taxon>
        <taxon>Bacteroidota</taxon>
        <taxon>Bacteroidia</taxon>
        <taxon>Marinilabiliales</taxon>
        <taxon>Marinilabiliaceae</taxon>
        <taxon>Carboxylicivirga</taxon>
    </lineage>
</organism>
<dbReference type="InterPro" id="IPR023230">
    <property type="entry name" value="Glyco_hydro_2_CS"/>
</dbReference>
<proteinExistence type="inferred from homology"/>
<comment type="caution">
    <text evidence="13">The sequence shown here is derived from an EMBL/GenBank/DDBJ whole genome shotgun (WGS) entry which is preliminary data.</text>
</comment>
<dbReference type="PROSITE" id="PS51257">
    <property type="entry name" value="PROKAR_LIPOPROTEIN"/>
    <property type="match status" value="1"/>
</dbReference>
<gene>
    <name evidence="13" type="ORF">KEM09_14620</name>
</gene>
<keyword evidence="6 10" id="KW-0378">Hydrolase</keyword>
<evidence type="ECO:0000256" key="8">
    <source>
        <dbReference type="ARBA" id="ARBA00023295"/>
    </source>
</evidence>
<comment type="subunit">
    <text evidence="4">Monomer.</text>
</comment>
<accession>A0ABS5KC82</accession>
<evidence type="ECO:0000256" key="3">
    <source>
        <dbReference type="ARBA" id="ARBA00007401"/>
    </source>
</evidence>
<keyword evidence="7" id="KW-0106">Calcium</keyword>
<dbReference type="PANTHER" id="PTHR46323">
    <property type="entry name" value="BETA-GALACTOSIDASE"/>
    <property type="match status" value="1"/>
</dbReference>
<dbReference type="InterPro" id="IPR006101">
    <property type="entry name" value="Glyco_hydro_2"/>
</dbReference>
<evidence type="ECO:0000256" key="11">
    <source>
        <dbReference type="SAM" id="SignalP"/>
    </source>
</evidence>
<evidence type="ECO:0000256" key="1">
    <source>
        <dbReference type="ARBA" id="ARBA00001412"/>
    </source>
</evidence>
<keyword evidence="11" id="KW-0732">Signal</keyword>
<reference evidence="13 14" key="1">
    <citation type="journal article" date="2014" name="Int. J. Syst. Evol. Microbiol.">
        <title>Carboxylicivirga gen. nov. in the family Marinilabiliaceae with two novel species, Carboxylicivirga mesophila sp. nov. and Carboxylicivirga taeanensis sp. nov., and reclassification of Cytophaga fermentans as Saccharicrinis fermentans gen. nov., comb. nov.</title>
        <authorList>
            <person name="Yang S.H."/>
            <person name="Seo H.S."/>
            <person name="Woo J.H."/>
            <person name="Oh H.M."/>
            <person name="Jang H."/>
            <person name="Lee J.H."/>
            <person name="Kim S.J."/>
            <person name="Kwon K.K."/>
        </authorList>
    </citation>
    <scope>NUCLEOTIDE SEQUENCE [LARGE SCALE GENOMIC DNA]</scope>
    <source>
        <strain evidence="13 14">JCM 18290</strain>
    </source>
</reference>
<dbReference type="InterPro" id="IPR006104">
    <property type="entry name" value="Glyco_hydro_2_N"/>
</dbReference>
<dbReference type="PRINTS" id="PR00132">
    <property type="entry name" value="GLHYDRLASE2"/>
</dbReference>
<evidence type="ECO:0000313" key="14">
    <source>
        <dbReference type="Proteomes" id="UP000721861"/>
    </source>
</evidence>
<dbReference type="Pfam" id="PF02837">
    <property type="entry name" value="Glyco_hydro_2_N"/>
    <property type="match status" value="1"/>
</dbReference>
<protein>
    <recommendedName>
        <fullName evidence="5 10">Beta-galactosidase</fullName>
        <ecNumber evidence="5 10">3.2.1.23</ecNumber>
    </recommendedName>
    <alternativeName>
        <fullName evidence="9 10">Lactase</fullName>
    </alternativeName>
</protein>
<evidence type="ECO:0000313" key="13">
    <source>
        <dbReference type="EMBL" id="MBS2212649.1"/>
    </source>
</evidence>
<evidence type="ECO:0000256" key="5">
    <source>
        <dbReference type="ARBA" id="ARBA00012756"/>
    </source>
</evidence>
<comment type="cofactor">
    <cofactor evidence="2">
        <name>Ca(2+)</name>
        <dbReference type="ChEBI" id="CHEBI:29108"/>
    </cofactor>
</comment>
<comment type="catalytic activity">
    <reaction evidence="1 10">
        <text>Hydrolysis of terminal non-reducing beta-D-galactose residues in beta-D-galactosides.</text>
        <dbReference type="EC" id="3.2.1.23"/>
    </reaction>
</comment>
<sequence>MKHICYLLLIIFSSISCYAQEDWENERIFAINREIPYSTFYTYDCEAAAINNVPLESPFYQSLNGIWKFNWVTKPADRPQNFFQTDYDVSNWDNIKVPANWELNGYGVPIYINTRYEFAPKNPEPPTVPTDWNPVGSYKREFLLPDNWSGRQVFIHFGAVKSAMYLWINGQKVGYSQGSKTPAEFDITPYIKKGNNTVAVEVYRFSDGSYLECQDFWRLSGIERDVYLYSTPQVRIRDFFFKCNLDDQFKNAMPAVEVELKAHKKTTGTYTLEANLYDGKQRVWTSTKNLKVSESTTTSLTGLIKEPKKWSAETPNLYTLLLTLKDKDGKIIQTTSNKVGFRKVEIKNGQLLVNGKAVLFKGVNRHEHDEFEGHVVGVESMLLDIKLMKENNINAVRTCHYPNDPKWYELCDEYGLYIIDEANIESHGMGYGAKTIAKVPSWLDAHMDRTIRMVERDKNHASVIIWSLGNEAGDGPNFEATSKWIHERDSSRPVHYERAGLKPHTDIFCPMYMGIDAMVKYASKPQERPLIQCEYAHAMGNSVGNFQDYWDAIEKYDHLQGGFIWDWVDQGIAAYDNDGKKYWAFGGDLGAEKHAHDQNFCMNGVVNTDRTPHPSLYEVKKVYQYIKIRPADEACSKVDVTNYHDFISLNNYKINWMVKANGEKVMEGEFFPRDIQPGETKSYDLGLQAIDKLPGKEYFVHFSVVTMNDQPLIPAGFELATEQLALPVATPIATTSTPSYPKVSLKLTAEKASIMSEQLQAEFDLKKGELTKYQFEGIDYLIDGPQPNFWKAPNDNDLGYNMPKKYEAWREAGSNKIVKKATTHKGENSIVVTLAFELPDVNSQLTTVYTVYGNGEIVVDYSFEKGKKDLSLIPRVGMMMVLPENFEYLEWYGRGPWENYPDRKTAAFIDHYKSTVTNQYFHYASPQETGYKTDTRWVTLTDKQGRGLLIKSDMHFGFSALHFTPEDLSQNQRGSKHMSDMQPRKETILNIDHKIMGVGGDNSWGATPHEQYQIKADNYKYSYVLKPFSSSQPINQ</sequence>
<dbReference type="SUPFAM" id="SSF49303">
    <property type="entry name" value="beta-Galactosidase/glucuronidase domain"/>
    <property type="match status" value="2"/>
</dbReference>
<dbReference type="InterPro" id="IPR023232">
    <property type="entry name" value="Glyco_hydro_2_AS"/>
</dbReference>
<dbReference type="SUPFAM" id="SSF74650">
    <property type="entry name" value="Galactose mutarotase-like"/>
    <property type="match status" value="1"/>
</dbReference>
<evidence type="ECO:0000256" key="4">
    <source>
        <dbReference type="ARBA" id="ARBA00011245"/>
    </source>
</evidence>
<evidence type="ECO:0000259" key="12">
    <source>
        <dbReference type="SMART" id="SM01038"/>
    </source>
</evidence>
<dbReference type="InterPro" id="IPR032312">
    <property type="entry name" value="LacZ_4"/>
</dbReference>
<dbReference type="RefSeq" id="WP_212229414.1">
    <property type="nucleotide sequence ID" value="NZ_JAGUCN010000017.1"/>
</dbReference>
<dbReference type="Gene3D" id="2.70.98.10">
    <property type="match status" value="1"/>
</dbReference>
<dbReference type="InterPro" id="IPR050347">
    <property type="entry name" value="Bact_Beta-galactosidase"/>
</dbReference>
<feature type="domain" description="Beta galactosidase small chain/" evidence="12">
    <location>
        <begin position="753"/>
        <end position="1026"/>
    </location>
</feature>
<dbReference type="InterPro" id="IPR006103">
    <property type="entry name" value="Glyco_hydro_2_cat"/>
</dbReference>
<dbReference type="EC" id="3.2.1.23" evidence="5 10"/>
<dbReference type="Pfam" id="PF02836">
    <property type="entry name" value="Glyco_hydro_2_C"/>
    <property type="match status" value="1"/>
</dbReference>
<dbReference type="Gene3D" id="2.60.120.260">
    <property type="entry name" value="Galactose-binding domain-like"/>
    <property type="match status" value="1"/>
</dbReference>
<dbReference type="Gene3D" id="3.20.20.80">
    <property type="entry name" value="Glycosidases"/>
    <property type="match status" value="1"/>
</dbReference>
<dbReference type="InterPro" id="IPR017853">
    <property type="entry name" value="GH"/>
</dbReference>
<dbReference type="PANTHER" id="PTHR46323:SF2">
    <property type="entry name" value="BETA-GALACTOSIDASE"/>
    <property type="match status" value="1"/>
</dbReference>
<dbReference type="InterPro" id="IPR006102">
    <property type="entry name" value="Ig-like_GH2"/>
</dbReference>
<dbReference type="Proteomes" id="UP000721861">
    <property type="component" value="Unassembled WGS sequence"/>
</dbReference>
<evidence type="ECO:0000256" key="2">
    <source>
        <dbReference type="ARBA" id="ARBA00001913"/>
    </source>
</evidence>
<dbReference type="PROSITE" id="PS00608">
    <property type="entry name" value="GLYCOSYL_HYDROL_F2_2"/>
    <property type="match status" value="1"/>
</dbReference>
<dbReference type="InterPro" id="IPR008979">
    <property type="entry name" value="Galactose-bd-like_sf"/>
</dbReference>
<feature type="signal peptide" evidence="11">
    <location>
        <begin position="1"/>
        <end position="19"/>
    </location>
</feature>
<dbReference type="Pfam" id="PF16353">
    <property type="entry name" value="LacZ_4"/>
    <property type="match status" value="1"/>
</dbReference>
<dbReference type="Gene3D" id="2.60.40.10">
    <property type="entry name" value="Immunoglobulins"/>
    <property type="match status" value="2"/>
</dbReference>
<dbReference type="SUPFAM" id="SSF49785">
    <property type="entry name" value="Galactose-binding domain-like"/>
    <property type="match status" value="1"/>
</dbReference>
<dbReference type="InterPro" id="IPR011013">
    <property type="entry name" value="Gal_mutarotase_sf_dom"/>
</dbReference>
<dbReference type="Pfam" id="PF02929">
    <property type="entry name" value="Bgal_small_N"/>
    <property type="match status" value="1"/>
</dbReference>
<dbReference type="InterPro" id="IPR013783">
    <property type="entry name" value="Ig-like_fold"/>
</dbReference>
<comment type="similarity">
    <text evidence="3 10">Belongs to the glycosyl hydrolase 2 family.</text>
</comment>
<dbReference type="SUPFAM" id="SSF51445">
    <property type="entry name" value="(Trans)glycosidases"/>
    <property type="match status" value="1"/>
</dbReference>
<dbReference type="SMART" id="SM01038">
    <property type="entry name" value="Bgal_small_N"/>
    <property type="match status" value="1"/>
</dbReference>
<name>A0ABS5KC82_9BACT</name>
<evidence type="ECO:0000256" key="6">
    <source>
        <dbReference type="ARBA" id="ARBA00022801"/>
    </source>
</evidence>
<dbReference type="InterPro" id="IPR014718">
    <property type="entry name" value="GH-type_carb-bd"/>
</dbReference>
<dbReference type="EMBL" id="JAGUCN010000017">
    <property type="protein sequence ID" value="MBS2212649.1"/>
    <property type="molecule type" value="Genomic_DNA"/>
</dbReference>
<feature type="chain" id="PRO_5045993787" description="Beta-galactosidase" evidence="11">
    <location>
        <begin position="20"/>
        <end position="1036"/>
    </location>
</feature>
<keyword evidence="14" id="KW-1185">Reference proteome</keyword>
<dbReference type="InterPro" id="IPR036156">
    <property type="entry name" value="Beta-gal/glucu_dom_sf"/>
</dbReference>
<keyword evidence="8 10" id="KW-0326">Glycosidase</keyword>
<dbReference type="InterPro" id="IPR004199">
    <property type="entry name" value="B-gal_small/dom_5"/>
</dbReference>
<evidence type="ECO:0000256" key="9">
    <source>
        <dbReference type="ARBA" id="ARBA00032230"/>
    </source>
</evidence>
<dbReference type="Pfam" id="PF00703">
    <property type="entry name" value="Glyco_hydro_2"/>
    <property type="match status" value="1"/>
</dbReference>
<dbReference type="PROSITE" id="PS00719">
    <property type="entry name" value="GLYCOSYL_HYDROL_F2_1"/>
    <property type="match status" value="1"/>
</dbReference>
<evidence type="ECO:0000256" key="10">
    <source>
        <dbReference type="RuleBase" id="RU361154"/>
    </source>
</evidence>
<evidence type="ECO:0000256" key="7">
    <source>
        <dbReference type="ARBA" id="ARBA00022837"/>
    </source>
</evidence>